<dbReference type="SUPFAM" id="SSF55060">
    <property type="entry name" value="GHMP Kinase, C-terminal domain"/>
    <property type="match status" value="1"/>
</dbReference>
<accession>X6NMY6</accession>
<dbReference type="PANTHER" id="PTHR10977:SF3">
    <property type="entry name" value="DIPHOSPHOMEVALONATE DECARBOXYLASE"/>
    <property type="match status" value="1"/>
</dbReference>
<dbReference type="PANTHER" id="PTHR10977">
    <property type="entry name" value="DIPHOSPHOMEVALONATE DECARBOXYLASE"/>
    <property type="match status" value="1"/>
</dbReference>
<dbReference type="Pfam" id="PF18376">
    <property type="entry name" value="MDD_C"/>
    <property type="match status" value="1"/>
</dbReference>
<keyword evidence="3" id="KW-1185">Reference proteome</keyword>
<name>X6NMY6_RETFI</name>
<evidence type="ECO:0000313" key="2">
    <source>
        <dbReference type="EMBL" id="ETO27293.1"/>
    </source>
</evidence>
<sequence>MKHTNDLCKRAIEEKNFDLLSEVMMKDSNQFHSVCLDSWPPIHYLNDISFSIIDFVHFINEIYAARNEDNFKHVCGYTFDAGSNAILLIRHPKFLNFIVRLLEQTFDKTSSADKSFVFDPLKLRDECLEDKQFSLLTENEKIKFDRSFNKVGKGVKQAILTKIGDGARITEVKFLNTIRFLSIFSKSKLHYDFLFVFDGSRIVFLLKYKIW</sequence>
<dbReference type="AlphaFoldDB" id="X6NMY6"/>
<dbReference type="Gene3D" id="3.30.70.890">
    <property type="entry name" value="GHMP kinase, C-terminal domain"/>
    <property type="match status" value="1"/>
</dbReference>
<dbReference type="OrthoDB" id="10253702at2759"/>
<comment type="caution">
    <text evidence="2">The sequence shown here is derived from an EMBL/GenBank/DDBJ whole genome shotgun (WGS) entry which is preliminary data.</text>
</comment>
<dbReference type="InterPro" id="IPR041431">
    <property type="entry name" value="Mvd1_C"/>
</dbReference>
<dbReference type="GO" id="GO:0004163">
    <property type="term" value="F:diphosphomevalonate decarboxylase activity"/>
    <property type="evidence" value="ECO:0007669"/>
    <property type="project" value="TreeGrafter"/>
</dbReference>
<gene>
    <name evidence="2" type="ORF">RFI_09839</name>
</gene>
<reference evidence="2 3" key="1">
    <citation type="journal article" date="2013" name="Curr. Biol.">
        <title>The Genome of the Foraminiferan Reticulomyxa filosa.</title>
        <authorList>
            <person name="Glockner G."/>
            <person name="Hulsmann N."/>
            <person name="Schleicher M."/>
            <person name="Noegel A.A."/>
            <person name="Eichinger L."/>
            <person name="Gallinger C."/>
            <person name="Pawlowski J."/>
            <person name="Sierra R."/>
            <person name="Euteneuer U."/>
            <person name="Pillet L."/>
            <person name="Moustafa A."/>
            <person name="Platzer M."/>
            <person name="Groth M."/>
            <person name="Szafranski K."/>
            <person name="Schliwa M."/>
        </authorList>
    </citation>
    <scope>NUCLEOTIDE SEQUENCE [LARGE SCALE GENOMIC DNA]</scope>
</reference>
<feature type="domain" description="Mvd1 C-terminal" evidence="1">
    <location>
        <begin position="7"/>
        <end position="169"/>
    </location>
</feature>
<dbReference type="InterPro" id="IPR036554">
    <property type="entry name" value="GHMP_kinase_C_sf"/>
</dbReference>
<dbReference type="GO" id="GO:0005829">
    <property type="term" value="C:cytosol"/>
    <property type="evidence" value="ECO:0007669"/>
    <property type="project" value="TreeGrafter"/>
</dbReference>
<evidence type="ECO:0000259" key="1">
    <source>
        <dbReference type="Pfam" id="PF18376"/>
    </source>
</evidence>
<dbReference type="EMBL" id="ASPP01007343">
    <property type="protein sequence ID" value="ETO27293.1"/>
    <property type="molecule type" value="Genomic_DNA"/>
</dbReference>
<protein>
    <submittedName>
        <fullName evidence="2">Diphosphomevalonate decarboxylase</fullName>
    </submittedName>
</protein>
<evidence type="ECO:0000313" key="3">
    <source>
        <dbReference type="Proteomes" id="UP000023152"/>
    </source>
</evidence>
<proteinExistence type="predicted"/>
<dbReference type="Proteomes" id="UP000023152">
    <property type="component" value="Unassembled WGS sequence"/>
</dbReference>
<dbReference type="GO" id="GO:0019287">
    <property type="term" value="P:isopentenyl diphosphate biosynthetic process, mevalonate pathway"/>
    <property type="evidence" value="ECO:0007669"/>
    <property type="project" value="TreeGrafter"/>
</dbReference>
<organism evidence="2 3">
    <name type="scientific">Reticulomyxa filosa</name>
    <dbReference type="NCBI Taxonomy" id="46433"/>
    <lineage>
        <taxon>Eukaryota</taxon>
        <taxon>Sar</taxon>
        <taxon>Rhizaria</taxon>
        <taxon>Retaria</taxon>
        <taxon>Foraminifera</taxon>
        <taxon>Monothalamids</taxon>
        <taxon>Reticulomyxidae</taxon>
        <taxon>Reticulomyxa</taxon>
    </lineage>
</organism>